<dbReference type="Pfam" id="PF13036">
    <property type="entry name" value="LpoB"/>
    <property type="match status" value="1"/>
</dbReference>
<protein>
    <recommendedName>
        <fullName evidence="3">Penicillin-binding protein activator LpoB</fullName>
    </recommendedName>
</protein>
<evidence type="ECO:0000313" key="2">
    <source>
        <dbReference type="Proteomes" id="UP000198736"/>
    </source>
</evidence>
<evidence type="ECO:0000313" key="1">
    <source>
        <dbReference type="EMBL" id="CUS33150.1"/>
    </source>
</evidence>
<reference evidence="2" key="1">
    <citation type="submission" date="2015-10" db="EMBL/GenBank/DDBJ databases">
        <authorList>
            <person name="Luecker S."/>
            <person name="Luecker S."/>
        </authorList>
    </citation>
    <scope>NUCLEOTIDE SEQUENCE [LARGE SCALE GENOMIC DNA]</scope>
</reference>
<dbReference type="STRING" id="1742973.COMA2_120095"/>
<organism evidence="1 2">
    <name type="scientific">Candidatus Nitrospira nitrificans</name>
    <dbReference type="NCBI Taxonomy" id="1742973"/>
    <lineage>
        <taxon>Bacteria</taxon>
        <taxon>Pseudomonadati</taxon>
        <taxon>Nitrospirota</taxon>
        <taxon>Nitrospiria</taxon>
        <taxon>Nitrospirales</taxon>
        <taxon>Nitrospiraceae</taxon>
        <taxon>Nitrospira</taxon>
    </lineage>
</organism>
<keyword evidence="2" id="KW-1185">Reference proteome</keyword>
<dbReference type="AlphaFoldDB" id="A0A0S4L8K5"/>
<accession>A0A0S4L8K5</accession>
<proteinExistence type="predicted"/>
<dbReference type="EMBL" id="CZPZ01000004">
    <property type="protein sequence ID" value="CUS33150.1"/>
    <property type="molecule type" value="Genomic_DNA"/>
</dbReference>
<name>A0A0S4L8K5_9BACT</name>
<dbReference type="Proteomes" id="UP000198736">
    <property type="component" value="Unassembled WGS sequence"/>
</dbReference>
<dbReference type="Gene3D" id="3.40.50.10610">
    <property type="entry name" value="ABC-type transport auxiliary lipoprotein component"/>
    <property type="match status" value="1"/>
</dbReference>
<dbReference type="InterPro" id="IPR014094">
    <property type="entry name" value="LpoB"/>
</dbReference>
<gene>
    <name evidence="1" type="ORF">COMA2_120095</name>
</gene>
<sequence length="203" mass="22826">MIRMFRPVLVATVCVGLALPGCGHETKVTRVDAGIVTDLSGRWNDTDSRMVAEAMVKDALQYPWLGNFEKANQRQPVVVVGTVLNSSHEHISVQTFITDLERELTNSQKVTFVAGKGERDEVRTERKEQAMYAREDTQKSPGKEIGADFMMKGTIATILDEADGTKAVFYQVDLQMIDLENNAKVWYGQKKIKKVVEKKRTVF</sequence>
<evidence type="ECO:0008006" key="3">
    <source>
        <dbReference type="Google" id="ProtNLM"/>
    </source>
</evidence>